<name>A0A268P5H4_SHOCL</name>
<sequence length="305" mass="35387">MNSYWRNRELKHMKSMIKDDAAIAKRIEENYRRAMDEIQEQIDAFYGRYASAEGISMTDARKRVAKADIERYERKAKRYVRQRNFSERANEEMRLYNVTMQINRLELLKANIWLELVALANEEEGILLEAMMERAKAEYERQSGILGQTINFNEGSVKAVVTASFLGATWSDRLWDNQDALRTELNRLLNRGIIQGTNPRVLARELRKKFGVSVYDSERLLITEMARIQTEVQKDSFKKMKFEAYEYIAEPTACKVCAALDGKIFKLSEMEPGQNAAPMHPNCKCSTAAAMDREELEKDLRERGL</sequence>
<dbReference type="InterPro" id="IPR006528">
    <property type="entry name" value="Phage_head_morphogenesis_dom"/>
</dbReference>
<feature type="coiled-coil region" evidence="1">
    <location>
        <begin position="21"/>
        <end position="89"/>
    </location>
</feature>
<keyword evidence="1" id="KW-0175">Coiled coil</keyword>
<reference evidence="3 4" key="1">
    <citation type="submission" date="2017-07" db="EMBL/GenBank/DDBJ databases">
        <title>Isolation and whole genome analysis of endospore-forming bacteria from heroin.</title>
        <authorList>
            <person name="Kalinowski J."/>
            <person name="Ahrens B."/>
            <person name="Al-Dilaimi A."/>
            <person name="Winkler A."/>
            <person name="Wibberg D."/>
            <person name="Schleenbecker U."/>
            <person name="Ruckert C."/>
            <person name="Wolfel R."/>
            <person name="Grass G."/>
        </authorList>
    </citation>
    <scope>NUCLEOTIDE SEQUENCE [LARGE SCALE GENOMIC DNA]</scope>
    <source>
        <strain evidence="3 4">7539</strain>
    </source>
</reference>
<evidence type="ECO:0000313" key="4">
    <source>
        <dbReference type="Proteomes" id="UP000216207"/>
    </source>
</evidence>
<comment type="caution">
    <text evidence="3">The sequence shown here is derived from an EMBL/GenBank/DDBJ whole genome shotgun (WGS) entry which is preliminary data.</text>
</comment>
<dbReference type="Pfam" id="PF04233">
    <property type="entry name" value="Phage_Mu_F"/>
    <property type="match status" value="1"/>
</dbReference>
<proteinExistence type="predicted"/>
<protein>
    <recommendedName>
        <fullName evidence="2">Phage head morphogenesis domain-containing protein</fullName>
    </recommendedName>
</protein>
<dbReference type="RefSeq" id="WP_095325995.1">
    <property type="nucleotide sequence ID" value="NZ_NPCC01000002.1"/>
</dbReference>
<gene>
    <name evidence="3" type="ORF">CHH72_00490</name>
</gene>
<dbReference type="NCBIfam" id="TIGR01641">
    <property type="entry name" value="phageSPP1_gp7"/>
    <property type="match status" value="1"/>
</dbReference>
<accession>A0A268P5H4</accession>
<dbReference type="Proteomes" id="UP000216207">
    <property type="component" value="Unassembled WGS sequence"/>
</dbReference>
<evidence type="ECO:0000259" key="2">
    <source>
        <dbReference type="Pfam" id="PF04233"/>
    </source>
</evidence>
<evidence type="ECO:0000256" key="1">
    <source>
        <dbReference type="SAM" id="Coils"/>
    </source>
</evidence>
<dbReference type="AlphaFoldDB" id="A0A268P5H4"/>
<evidence type="ECO:0000313" key="3">
    <source>
        <dbReference type="EMBL" id="PAE90931.1"/>
    </source>
</evidence>
<dbReference type="EMBL" id="NPCC01000002">
    <property type="protein sequence ID" value="PAE90931.1"/>
    <property type="molecule type" value="Genomic_DNA"/>
</dbReference>
<feature type="domain" description="Phage head morphogenesis" evidence="2">
    <location>
        <begin position="186"/>
        <end position="287"/>
    </location>
</feature>
<organism evidence="3 4">
    <name type="scientific">Shouchella clausii</name>
    <name type="common">Alkalihalobacillus clausii</name>
    <dbReference type="NCBI Taxonomy" id="79880"/>
    <lineage>
        <taxon>Bacteria</taxon>
        <taxon>Bacillati</taxon>
        <taxon>Bacillota</taxon>
        <taxon>Bacilli</taxon>
        <taxon>Bacillales</taxon>
        <taxon>Bacillaceae</taxon>
        <taxon>Shouchella</taxon>
    </lineage>
</organism>